<reference evidence="2 3" key="1">
    <citation type="submission" date="2019-06" db="EMBL/GenBank/DDBJ databases">
        <title>Sequencing the genomes of 1000 actinobacteria strains.</title>
        <authorList>
            <person name="Klenk H.-P."/>
        </authorList>
    </citation>
    <scope>NUCLEOTIDE SEQUENCE [LARGE SCALE GENOMIC DNA]</scope>
    <source>
        <strain evidence="2 3">DSM 20427</strain>
    </source>
</reference>
<comment type="caution">
    <text evidence="2">The sequence shown here is derived from an EMBL/GenBank/DDBJ whole genome shotgun (WGS) entry which is preliminary data.</text>
</comment>
<feature type="compositionally biased region" description="Acidic residues" evidence="1">
    <location>
        <begin position="130"/>
        <end position="168"/>
    </location>
</feature>
<feature type="compositionally biased region" description="Acidic residues" evidence="1">
    <location>
        <begin position="178"/>
        <end position="229"/>
    </location>
</feature>
<dbReference type="Pfam" id="PF11228">
    <property type="entry name" value="DUF3027"/>
    <property type="match status" value="1"/>
</dbReference>
<sequence length="229" mass="24220">MTSTPENDEQAADDAVETVDAVADARLIDAHDLALAALYEITPAATVGAPAGYTLEEGGVVSLRFANTMPGYPNWFWTVSVAVVDGAEPSVLEAELLPGEGALLAPEWVPWAERLAEYQAAQAALAAEQGDAEASDEGDEDADEDDLDDDDLDDDIDDLDAADFDEDGSPILHAGDVDGVDIDELDEDAEDDEDDENADEDDEADAGDAAAEEDDDEIDDADESDPTER</sequence>
<accession>A0A4Y3UR87</accession>
<dbReference type="AlphaFoldDB" id="A0A4Y3UR87"/>
<dbReference type="OrthoDB" id="3210158at2"/>
<feature type="region of interest" description="Disordered" evidence="1">
    <location>
        <begin position="123"/>
        <end position="229"/>
    </location>
</feature>
<organism evidence="2 3">
    <name type="scientific">Microbacterium lacticum</name>
    <dbReference type="NCBI Taxonomy" id="33885"/>
    <lineage>
        <taxon>Bacteria</taxon>
        <taxon>Bacillati</taxon>
        <taxon>Actinomycetota</taxon>
        <taxon>Actinomycetes</taxon>
        <taxon>Micrococcales</taxon>
        <taxon>Microbacteriaceae</taxon>
        <taxon>Microbacterium</taxon>
    </lineage>
</organism>
<dbReference type="Proteomes" id="UP000319804">
    <property type="component" value="Unassembled WGS sequence"/>
</dbReference>
<protein>
    <submittedName>
        <fullName evidence="2">DUF3027 family protein</fullName>
    </submittedName>
</protein>
<evidence type="ECO:0000313" key="3">
    <source>
        <dbReference type="Proteomes" id="UP000319804"/>
    </source>
</evidence>
<dbReference type="InterPro" id="IPR021391">
    <property type="entry name" value="DUF3027"/>
</dbReference>
<dbReference type="RefSeq" id="WP_141381064.1">
    <property type="nucleotide sequence ID" value="NZ_BJNA01000046.1"/>
</dbReference>
<dbReference type="EMBL" id="VFPS01000002">
    <property type="protein sequence ID" value="TQM98583.1"/>
    <property type="molecule type" value="Genomic_DNA"/>
</dbReference>
<evidence type="ECO:0000256" key="1">
    <source>
        <dbReference type="SAM" id="MobiDB-lite"/>
    </source>
</evidence>
<name>A0A4Y3UR87_9MICO</name>
<gene>
    <name evidence="2" type="ORF">FHX68_1277</name>
</gene>
<evidence type="ECO:0000313" key="2">
    <source>
        <dbReference type="EMBL" id="TQM98583.1"/>
    </source>
</evidence>
<proteinExistence type="predicted"/>
<keyword evidence="3" id="KW-1185">Reference proteome</keyword>